<evidence type="ECO:0000256" key="21">
    <source>
        <dbReference type="ARBA" id="ARBA00045989"/>
    </source>
</evidence>
<keyword evidence="5" id="KW-1003">Cell membrane</keyword>
<evidence type="ECO:0000256" key="8">
    <source>
        <dbReference type="ARBA" id="ARBA00022692"/>
    </source>
</evidence>
<proteinExistence type="inferred from homology"/>
<evidence type="ECO:0000256" key="20">
    <source>
        <dbReference type="ARBA" id="ARBA00041753"/>
    </source>
</evidence>
<comment type="caution">
    <text evidence="24">The sequence shown here is derived from an EMBL/GenBank/DDBJ whole genome shotgun (WGS) entry which is preliminary data.</text>
</comment>
<feature type="compositionally biased region" description="Low complexity" evidence="22">
    <location>
        <begin position="462"/>
        <end position="479"/>
    </location>
</feature>
<protein>
    <recommendedName>
        <fullName evidence="18">Sodium-dependent phosphate transporter 2</fullName>
    </recommendedName>
    <alternativeName>
        <fullName evidence="19">Phosphate transporter 2</fullName>
    </alternativeName>
    <alternativeName>
        <fullName evidence="20">Solute carrier family 20 member 2</fullName>
    </alternativeName>
</protein>
<evidence type="ECO:0000256" key="12">
    <source>
        <dbReference type="ARBA" id="ARBA00023065"/>
    </source>
</evidence>
<feature type="transmembrane region" description="Helical" evidence="23">
    <location>
        <begin position="576"/>
        <end position="591"/>
    </location>
</feature>
<keyword evidence="13 23" id="KW-0472">Membrane</keyword>
<evidence type="ECO:0000313" key="24">
    <source>
        <dbReference type="EMBL" id="KAB0404965.1"/>
    </source>
</evidence>
<keyword evidence="25" id="KW-1185">Reference proteome</keyword>
<reference evidence="24 25" key="1">
    <citation type="journal article" date="2019" name="PLoS ONE">
        <title>Genomic analyses reveal an absence of contemporary introgressive admixture between fin whales and blue whales, despite known hybrids.</title>
        <authorList>
            <person name="Westbury M.V."/>
            <person name="Petersen B."/>
            <person name="Lorenzen E.D."/>
        </authorList>
    </citation>
    <scope>NUCLEOTIDE SEQUENCE [LARGE SCALE GENOMIC DNA]</scope>
    <source>
        <strain evidence="24">FinWhale-01</strain>
    </source>
</reference>
<dbReference type="AlphaFoldDB" id="A0A6A1QCB1"/>
<dbReference type="Proteomes" id="UP000437017">
    <property type="component" value="Unassembled WGS sequence"/>
</dbReference>
<feature type="transmembrane region" description="Helical" evidence="23">
    <location>
        <begin position="603"/>
        <end position="621"/>
    </location>
</feature>
<keyword evidence="10 23" id="KW-1133">Transmembrane helix</keyword>
<keyword evidence="8 23" id="KW-0812">Transmembrane</keyword>
<keyword evidence="4" id="KW-0813">Transport</keyword>
<evidence type="ECO:0000256" key="22">
    <source>
        <dbReference type="SAM" id="MobiDB-lite"/>
    </source>
</evidence>
<feature type="non-terminal residue" evidence="24">
    <location>
        <position position="1"/>
    </location>
</feature>
<feature type="region of interest" description="Disordered" evidence="22">
    <location>
        <begin position="455"/>
        <end position="521"/>
    </location>
</feature>
<feature type="transmembrane region" description="Helical" evidence="23">
    <location>
        <begin position="291"/>
        <end position="317"/>
    </location>
</feature>
<keyword evidence="12" id="KW-0406">Ion transport</keyword>
<keyword evidence="6" id="KW-0945">Host-virus interaction</keyword>
<evidence type="ECO:0000313" key="25">
    <source>
        <dbReference type="Proteomes" id="UP000437017"/>
    </source>
</evidence>
<comment type="catalytic activity">
    <reaction evidence="17">
        <text>2 Na(+)(out) + phosphate(out) = 2 Na(+)(in) + phosphate(in)</text>
        <dbReference type="Rhea" id="RHEA:71259"/>
        <dbReference type="ChEBI" id="CHEBI:29101"/>
        <dbReference type="ChEBI" id="CHEBI:43474"/>
    </reaction>
</comment>
<evidence type="ECO:0000256" key="11">
    <source>
        <dbReference type="ARBA" id="ARBA00023053"/>
    </source>
</evidence>
<evidence type="ECO:0000256" key="3">
    <source>
        <dbReference type="ARBA" id="ARBA00011738"/>
    </source>
</evidence>
<feature type="transmembrane region" description="Helical" evidence="23">
    <location>
        <begin position="264"/>
        <end position="285"/>
    </location>
</feature>
<feature type="compositionally biased region" description="Polar residues" evidence="22">
    <location>
        <begin position="1"/>
        <end position="12"/>
    </location>
</feature>
<evidence type="ECO:0000256" key="4">
    <source>
        <dbReference type="ARBA" id="ARBA00022448"/>
    </source>
</evidence>
<keyword evidence="11" id="KW-0915">Sodium</keyword>
<dbReference type="InterPro" id="IPR001204">
    <property type="entry name" value="Phos_transporter"/>
</dbReference>
<evidence type="ECO:0000256" key="23">
    <source>
        <dbReference type="SAM" id="Phobius"/>
    </source>
</evidence>
<keyword evidence="15" id="KW-0325">Glycoprotein</keyword>
<keyword evidence="7" id="KW-0592">Phosphate transport</keyword>
<sequence>CMSVFKQRQGQSWHIEEEEQHRRETGACERVRRNKASAGGSKQHCPLLRTTAEDEKRHFQLGGFQILLQKKSTRSPLSKMATDEYLWMVILGFFIAFILAFSVGANDVANSFGTAVGSGVVTLRQACILASIFETTGSVLLGAKVGETIRKGIIDVNLYNHTVQTLMAGEVSAMVGSAVWQLIASFLRLPISGTHCIVGATIGFSLVAIGTKGVQWMELVKIVASWFISPLLSGFMSGVLFVLIRMFILKKEDPVPNGLRALPVFYAATIAINVFSIMYTGAPVLGLVLPMWAIVLISFGVALLFALFVWLFVCPWMRRKIAGKLQKESALSRVSDESLNKIPEAESPVFKELPGARAHDDSTVPLTGSAAEPSGTSESTTGGHHPRVPYGKTPGGWRGAGPAGLRVALRLQCTQVSPGFCFEKSQALKRPQGPGSRRAGLLVSCDFPPRAIYLQSPSGAQTPRTTPVSASPASSTCSRLTAGDRKAEIEAEEGGVEVRLATPLAEPDPPRDDAADDEKEEKDSAEVHLLFHFLQVLTACFGSFAHGGNDTVTCVKGKRRVESGVGPLGGCRVRRLLGNAIGPLVALWLIYEQGAVLQEAVTPVWLLFYGGVGICTGLWVWGRRVIQTMGKDLTPITPSRGAGAALGTRSVEESRRGLPGAFAFSDGPSRPFPPAAVRVASRPADLAAPRVPSGSSPSFHMAWFSRCFHGGGSDSIAFKSISDDINHCHIPVIQVKLVCSHSGHQAYRSDQDSDGLSIYTQPENSNQCVCKQAPLNVFTDIFNITRLSDPLENNVRSSVEIHAKETFENPSKVNDVHERGTKLCSEVKENLNVRHTVSLGGKVLKHWPNQIFLITFRNKAKVNLNRPQLLFEPHWPLLTLKYLWVSRDEACFLEIFRGQGHRQGPVSELHQSLSEAYLKLWGFPLYIFNKSQNELRVGSVVAVGWIRSRKAVDWRLFRNIFVAWFVTVPVAGLFSAAVMALLVYGILPFPGMRQDRHALTCPGAGCMHVHVPLLFPVPATTLPPLPRARSWPFIVVSAEKVRRRGRVIDTTYQVQFKFPPPPPLQPEGWPSNLRHGGKCFDILEAQEWGGLSC</sequence>
<feature type="transmembrane region" description="Helical" evidence="23">
    <location>
        <begin position="223"/>
        <end position="244"/>
    </location>
</feature>
<feature type="transmembrane region" description="Helical" evidence="23">
    <location>
        <begin position="196"/>
        <end position="217"/>
    </location>
</feature>
<evidence type="ECO:0000256" key="1">
    <source>
        <dbReference type="ARBA" id="ARBA00004424"/>
    </source>
</evidence>
<evidence type="ECO:0000256" key="13">
    <source>
        <dbReference type="ARBA" id="ARBA00023136"/>
    </source>
</evidence>
<evidence type="ECO:0000256" key="5">
    <source>
        <dbReference type="ARBA" id="ARBA00022475"/>
    </source>
</evidence>
<dbReference type="OrthoDB" id="260807at2759"/>
<dbReference type="EMBL" id="SGJD01000502">
    <property type="protein sequence ID" value="KAB0404965.1"/>
    <property type="molecule type" value="Genomic_DNA"/>
</dbReference>
<dbReference type="PANTHER" id="PTHR11101:SF83">
    <property type="entry name" value="SODIUM-DEPENDENT PHOSPHATE TRANSPORTER 2"/>
    <property type="match status" value="1"/>
</dbReference>
<keyword evidence="16" id="KW-0739">Sodium transport</keyword>
<feature type="region of interest" description="Disordered" evidence="22">
    <location>
        <begin position="353"/>
        <end position="397"/>
    </location>
</feature>
<evidence type="ECO:0000256" key="15">
    <source>
        <dbReference type="ARBA" id="ARBA00023180"/>
    </source>
</evidence>
<comment type="subunit">
    <text evidence="3">Homodimer.</text>
</comment>
<feature type="transmembrane region" description="Helical" evidence="23">
    <location>
        <begin position="956"/>
        <end position="987"/>
    </location>
</feature>
<comment type="function">
    <text evidence="21">Sodium-phosphate symporter which preferentially transports the monovalent form of phosphate with a stoichiometry of two sodium ions per phosphate ion. Plays a critical role in the determination of bone quality and strength by providing phosphate for bone mineralization. Required to maintain normal cerebrospinal fluid phosphate levels. Mediates phosphate-induced calcification of vascular smooth muscle cells (VCMCs) and can functionally compensate for loss of SLC20A1 in VCMCs.</text>
</comment>
<evidence type="ECO:0000256" key="10">
    <source>
        <dbReference type="ARBA" id="ARBA00022989"/>
    </source>
</evidence>
<feature type="transmembrane region" description="Helical" evidence="23">
    <location>
        <begin position="85"/>
        <end position="105"/>
    </location>
</feature>
<comment type="subcellular location">
    <subcellularLocation>
        <location evidence="1">Apical cell membrane</location>
        <topology evidence="1">Multi-pass membrane protein</topology>
    </subcellularLocation>
</comment>
<dbReference type="GO" id="GO:0035435">
    <property type="term" value="P:phosphate ion transmembrane transport"/>
    <property type="evidence" value="ECO:0007669"/>
    <property type="project" value="TreeGrafter"/>
</dbReference>
<evidence type="ECO:0000256" key="18">
    <source>
        <dbReference type="ARBA" id="ARBA00039342"/>
    </source>
</evidence>
<evidence type="ECO:0000256" key="2">
    <source>
        <dbReference type="ARBA" id="ARBA00009916"/>
    </source>
</evidence>
<evidence type="ECO:0000256" key="7">
    <source>
        <dbReference type="ARBA" id="ARBA00022592"/>
    </source>
</evidence>
<accession>A0A6A1QCB1</accession>
<evidence type="ECO:0000256" key="6">
    <source>
        <dbReference type="ARBA" id="ARBA00022581"/>
    </source>
</evidence>
<keyword evidence="14" id="KW-0675">Receptor</keyword>
<evidence type="ECO:0000256" key="19">
    <source>
        <dbReference type="ARBA" id="ARBA00041637"/>
    </source>
</evidence>
<comment type="similarity">
    <text evidence="2">Belongs to the inorganic phosphate transporter (PiT) (TC 2.A.20) family.</text>
</comment>
<evidence type="ECO:0000256" key="16">
    <source>
        <dbReference type="ARBA" id="ARBA00023201"/>
    </source>
</evidence>
<name>A0A6A1QCB1_BALPH</name>
<dbReference type="GO" id="GO:0015293">
    <property type="term" value="F:symporter activity"/>
    <property type="evidence" value="ECO:0007669"/>
    <property type="project" value="UniProtKB-KW"/>
</dbReference>
<keyword evidence="9" id="KW-0769">Symport</keyword>
<organism evidence="24 25">
    <name type="scientific">Balaenoptera physalus</name>
    <name type="common">Fin whale</name>
    <name type="synonym">Balaena physalus</name>
    <dbReference type="NCBI Taxonomy" id="9770"/>
    <lineage>
        <taxon>Eukaryota</taxon>
        <taxon>Metazoa</taxon>
        <taxon>Chordata</taxon>
        <taxon>Craniata</taxon>
        <taxon>Vertebrata</taxon>
        <taxon>Euteleostomi</taxon>
        <taxon>Mammalia</taxon>
        <taxon>Eutheria</taxon>
        <taxon>Laurasiatheria</taxon>
        <taxon>Artiodactyla</taxon>
        <taxon>Whippomorpha</taxon>
        <taxon>Cetacea</taxon>
        <taxon>Mysticeti</taxon>
        <taxon>Balaenopteridae</taxon>
        <taxon>Balaenoptera</taxon>
    </lineage>
</organism>
<dbReference type="PANTHER" id="PTHR11101">
    <property type="entry name" value="PHOSPHATE TRANSPORTER"/>
    <property type="match status" value="1"/>
</dbReference>
<dbReference type="GO" id="GO:0005315">
    <property type="term" value="F:phosphate transmembrane transporter activity"/>
    <property type="evidence" value="ECO:0007669"/>
    <property type="project" value="InterPro"/>
</dbReference>
<dbReference type="Pfam" id="PF01384">
    <property type="entry name" value="PHO4"/>
    <property type="match status" value="3"/>
</dbReference>
<evidence type="ECO:0000256" key="9">
    <source>
        <dbReference type="ARBA" id="ARBA00022847"/>
    </source>
</evidence>
<feature type="region of interest" description="Disordered" evidence="22">
    <location>
        <begin position="1"/>
        <end position="23"/>
    </location>
</feature>
<evidence type="ECO:0000256" key="17">
    <source>
        <dbReference type="ARBA" id="ARBA00035083"/>
    </source>
</evidence>
<gene>
    <name evidence="24" type="ORF">E2I00_016976</name>
</gene>
<dbReference type="GO" id="GO:0016324">
    <property type="term" value="C:apical plasma membrane"/>
    <property type="evidence" value="ECO:0007669"/>
    <property type="project" value="UniProtKB-SubCell"/>
</dbReference>
<evidence type="ECO:0000256" key="14">
    <source>
        <dbReference type="ARBA" id="ARBA00023170"/>
    </source>
</evidence>
<dbReference type="GO" id="GO:0006814">
    <property type="term" value="P:sodium ion transport"/>
    <property type="evidence" value="ECO:0007669"/>
    <property type="project" value="UniProtKB-KW"/>
</dbReference>